<dbReference type="InterPro" id="IPR002347">
    <property type="entry name" value="SDR_fam"/>
</dbReference>
<evidence type="ECO:0000256" key="1">
    <source>
        <dbReference type="ARBA" id="ARBA00023002"/>
    </source>
</evidence>
<gene>
    <name evidence="2" type="ORF">DPMN_145146</name>
</gene>
<dbReference type="SUPFAM" id="SSF51735">
    <property type="entry name" value="NAD(P)-binding Rossmann-fold domains"/>
    <property type="match status" value="1"/>
</dbReference>
<dbReference type="GO" id="GO:0016491">
    <property type="term" value="F:oxidoreductase activity"/>
    <property type="evidence" value="ECO:0007669"/>
    <property type="project" value="UniProtKB-KW"/>
</dbReference>
<evidence type="ECO:0000313" key="3">
    <source>
        <dbReference type="Proteomes" id="UP000828390"/>
    </source>
</evidence>
<sequence length="335" mass="38628">MFRCFKMGNNESSFPILSMTRERIIIVTGANRGIGYEIAKWCAMMGATVILACRSESRARAAIENMNTEFQNEKRKENCYLTQSSSLALEFMYVDLSSFESVVSFCEAFKTSGRRLHVLFCNAGVGYLPYQKTDNGMEMMLQVNYLSHFVMIGKLLRVMKQSGPDCRILLMSGFTKNVAIDLKNINYSGSPRKFNSILYYIRTKLYQQMQTEAMSHRIARYNVTINCIKLGITNTDFYSHYEVPCCFCEFRCLLESTRTPFQSSKCPIDLAVNPQHSGVNGRFWFDSKIVKFPKYVARIEQNREILWETTVDLVRPYLTDEEILEINGEICDTHL</sequence>
<name>A0A9D4F9B0_DREPO</name>
<evidence type="ECO:0000313" key="2">
    <source>
        <dbReference type="EMBL" id="KAH3791657.1"/>
    </source>
</evidence>
<proteinExistence type="predicted"/>
<reference evidence="2" key="2">
    <citation type="submission" date="2020-11" db="EMBL/GenBank/DDBJ databases">
        <authorList>
            <person name="McCartney M.A."/>
            <person name="Auch B."/>
            <person name="Kono T."/>
            <person name="Mallez S."/>
            <person name="Becker A."/>
            <person name="Gohl D.M."/>
            <person name="Silverstein K.A.T."/>
            <person name="Koren S."/>
            <person name="Bechman K.B."/>
            <person name="Herman A."/>
            <person name="Abrahante J.E."/>
            <person name="Garbe J."/>
        </authorList>
    </citation>
    <scope>NUCLEOTIDE SEQUENCE</scope>
    <source>
        <strain evidence="2">Duluth1</strain>
        <tissue evidence="2">Whole animal</tissue>
    </source>
</reference>
<reference evidence="2" key="1">
    <citation type="journal article" date="2019" name="bioRxiv">
        <title>The Genome of the Zebra Mussel, Dreissena polymorpha: A Resource for Invasive Species Research.</title>
        <authorList>
            <person name="McCartney M.A."/>
            <person name="Auch B."/>
            <person name="Kono T."/>
            <person name="Mallez S."/>
            <person name="Zhang Y."/>
            <person name="Obille A."/>
            <person name="Becker A."/>
            <person name="Abrahante J.E."/>
            <person name="Garbe J."/>
            <person name="Badalamenti J.P."/>
            <person name="Herman A."/>
            <person name="Mangelson H."/>
            <person name="Liachko I."/>
            <person name="Sullivan S."/>
            <person name="Sone E.D."/>
            <person name="Koren S."/>
            <person name="Silverstein K.A.T."/>
            <person name="Beckman K.B."/>
            <person name="Gohl D.M."/>
        </authorList>
    </citation>
    <scope>NUCLEOTIDE SEQUENCE</scope>
    <source>
        <strain evidence="2">Duluth1</strain>
        <tissue evidence="2">Whole animal</tissue>
    </source>
</reference>
<dbReference type="PANTHER" id="PTHR43157:SF31">
    <property type="entry name" value="PHOSPHATIDYLINOSITOL-GLYCAN BIOSYNTHESIS CLASS F PROTEIN"/>
    <property type="match status" value="1"/>
</dbReference>
<keyword evidence="1" id="KW-0560">Oxidoreductase</keyword>
<protein>
    <submittedName>
        <fullName evidence="2">Uncharacterized protein</fullName>
    </submittedName>
</protein>
<dbReference type="Pfam" id="PF00106">
    <property type="entry name" value="adh_short"/>
    <property type="match status" value="1"/>
</dbReference>
<dbReference type="EMBL" id="JAIWYP010000007">
    <property type="protein sequence ID" value="KAH3791657.1"/>
    <property type="molecule type" value="Genomic_DNA"/>
</dbReference>
<dbReference type="PRINTS" id="PR00081">
    <property type="entry name" value="GDHRDH"/>
</dbReference>
<keyword evidence="3" id="KW-1185">Reference proteome</keyword>
<dbReference type="InterPro" id="IPR036291">
    <property type="entry name" value="NAD(P)-bd_dom_sf"/>
</dbReference>
<dbReference type="OrthoDB" id="191139at2759"/>
<dbReference type="PANTHER" id="PTHR43157">
    <property type="entry name" value="PHOSPHATIDYLINOSITOL-GLYCAN BIOSYNTHESIS CLASS F PROTEIN-RELATED"/>
    <property type="match status" value="1"/>
</dbReference>
<dbReference type="Proteomes" id="UP000828390">
    <property type="component" value="Unassembled WGS sequence"/>
</dbReference>
<dbReference type="Gene3D" id="3.40.50.720">
    <property type="entry name" value="NAD(P)-binding Rossmann-like Domain"/>
    <property type="match status" value="1"/>
</dbReference>
<organism evidence="2 3">
    <name type="scientific">Dreissena polymorpha</name>
    <name type="common">Zebra mussel</name>
    <name type="synonym">Mytilus polymorpha</name>
    <dbReference type="NCBI Taxonomy" id="45954"/>
    <lineage>
        <taxon>Eukaryota</taxon>
        <taxon>Metazoa</taxon>
        <taxon>Spiralia</taxon>
        <taxon>Lophotrochozoa</taxon>
        <taxon>Mollusca</taxon>
        <taxon>Bivalvia</taxon>
        <taxon>Autobranchia</taxon>
        <taxon>Heteroconchia</taxon>
        <taxon>Euheterodonta</taxon>
        <taxon>Imparidentia</taxon>
        <taxon>Neoheterodontei</taxon>
        <taxon>Myida</taxon>
        <taxon>Dreissenoidea</taxon>
        <taxon>Dreissenidae</taxon>
        <taxon>Dreissena</taxon>
    </lineage>
</organism>
<comment type="caution">
    <text evidence="2">The sequence shown here is derived from an EMBL/GenBank/DDBJ whole genome shotgun (WGS) entry which is preliminary data.</text>
</comment>
<dbReference type="AlphaFoldDB" id="A0A9D4F9B0"/>
<accession>A0A9D4F9B0</accession>